<dbReference type="InterPro" id="IPR010280">
    <property type="entry name" value="U5_MeTrfase_fam"/>
</dbReference>
<evidence type="ECO:0000256" key="5">
    <source>
        <dbReference type="ARBA" id="ARBA00022691"/>
    </source>
</evidence>
<dbReference type="PROSITE" id="PS51687">
    <property type="entry name" value="SAM_MT_RNA_M5U"/>
    <property type="match status" value="1"/>
</dbReference>
<keyword evidence="6 9" id="KW-0479">Metal-binding</keyword>
<evidence type="ECO:0000256" key="10">
    <source>
        <dbReference type="NCBIfam" id="TIGR02085"/>
    </source>
</evidence>
<evidence type="ECO:0000256" key="7">
    <source>
        <dbReference type="ARBA" id="ARBA00023004"/>
    </source>
</evidence>
<dbReference type="Pfam" id="PF05958">
    <property type="entry name" value="tRNA_U5-meth_tr"/>
    <property type="match status" value="1"/>
</dbReference>
<name>A0A9X1ZHW2_9GAMM</name>
<evidence type="ECO:0000256" key="4">
    <source>
        <dbReference type="ARBA" id="ARBA00022679"/>
    </source>
</evidence>
<keyword evidence="7 9" id="KW-0408">Iron</keyword>
<dbReference type="NCBIfam" id="TIGR00479">
    <property type="entry name" value="rumA"/>
    <property type="match status" value="1"/>
</dbReference>
<dbReference type="Gene3D" id="3.40.50.150">
    <property type="entry name" value="Vaccinia Virus protein VP39"/>
    <property type="match status" value="1"/>
</dbReference>
<comment type="catalytic activity">
    <reaction evidence="9">
        <text>uridine(747) in 23S rRNA + S-adenosyl-L-methionine = 5-methyluridine(747) in 23S rRNA + S-adenosyl-L-homocysteine + H(+)</text>
        <dbReference type="Rhea" id="RHEA:42628"/>
        <dbReference type="Rhea" id="RHEA-COMP:10154"/>
        <dbReference type="Rhea" id="RHEA-COMP:10155"/>
        <dbReference type="ChEBI" id="CHEBI:15378"/>
        <dbReference type="ChEBI" id="CHEBI:57856"/>
        <dbReference type="ChEBI" id="CHEBI:59789"/>
        <dbReference type="ChEBI" id="CHEBI:65315"/>
        <dbReference type="ChEBI" id="CHEBI:74447"/>
        <dbReference type="EC" id="2.1.1.189"/>
    </reaction>
</comment>
<feature type="binding site" evidence="9">
    <location>
        <position position="94"/>
    </location>
    <ligand>
        <name>[4Fe-4S] cluster</name>
        <dbReference type="ChEBI" id="CHEBI:49883"/>
    </ligand>
</feature>
<dbReference type="EC" id="2.1.1.189" evidence="9 10"/>
<sequence>MLARRQVVKCDYFQRGDCLSCRNIEQPMAQQIANKQQQLVELFAKLNVDKWLPPVLSAESGFRNKAKMVVLGAAHQPILGLVNPQGEAVSLCDCSLYPHDTQILLHRLERFVQQAGLPPYRVDKAKGELKYILLTRSQKHGQFMLRFVLRSEQAIARIERELPQLLLEFPAIALVSVNIQPVHMAILEGEQEIFLTEVTRLEEQFNHVPLFIRPKSFFQTNPEVAAKLYQTAREWVAAFNPSYIWDLFCGVGGFGLHCADKHIRLTGIEIEAEAIECAKLSAEKLGLTNVDFSALDSTTFAQGQAEQDKPDLIIVNPPRRGLGEALCQSLSLFAPKAIVYSSCNPHTLVSDLASIEGYQITKVQLFDMFAHTDHFEVLVMLERR</sequence>
<dbReference type="PROSITE" id="PS01230">
    <property type="entry name" value="TRMA_1"/>
    <property type="match status" value="1"/>
</dbReference>
<dbReference type="PANTHER" id="PTHR11061">
    <property type="entry name" value="RNA M5U METHYLTRANSFERASE"/>
    <property type="match status" value="1"/>
</dbReference>
<dbReference type="InterPro" id="IPR011825">
    <property type="entry name" value="23SrRNA_MeTrfase_RlmC"/>
</dbReference>
<dbReference type="GO" id="GO:0005506">
    <property type="term" value="F:iron ion binding"/>
    <property type="evidence" value="ECO:0007669"/>
    <property type="project" value="UniProtKB-UniRule"/>
</dbReference>
<dbReference type="GO" id="GO:0070041">
    <property type="term" value="F:rRNA (uridine-C5-)-methyltransferase activity"/>
    <property type="evidence" value="ECO:0007669"/>
    <property type="project" value="UniProtKB-UniRule"/>
</dbReference>
<keyword evidence="4 9" id="KW-0808">Transferase</keyword>
<comment type="similarity">
    <text evidence="9">Belongs to the class I-like SAM-binding methyltransferase superfamily. RNA M5U methyltransferase family. RlmC subfamily.</text>
</comment>
<dbReference type="Gene3D" id="2.40.50.1070">
    <property type="match status" value="1"/>
</dbReference>
<dbReference type="CDD" id="cd02440">
    <property type="entry name" value="AdoMet_MTases"/>
    <property type="match status" value="1"/>
</dbReference>
<keyword evidence="3 9" id="KW-0489">Methyltransferase</keyword>
<dbReference type="SUPFAM" id="SSF53335">
    <property type="entry name" value="S-adenosyl-L-methionine-dependent methyltransferases"/>
    <property type="match status" value="1"/>
</dbReference>
<evidence type="ECO:0000256" key="3">
    <source>
        <dbReference type="ARBA" id="ARBA00022603"/>
    </source>
</evidence>
<feature type="binding site" evidence="9 11">
    <location>
        <position position="248"/>
    </location>
    <ligand>
        <name>S-adenosyl-L-methionine</name>
        <dbReference type="ChEBI" id="CHEBI:59789"/>
    </ligand>
</feature>
<evidence type="ECO:0000256" key="12">
    <source>
        <dbReference type="PROSITE-ProRule" id="PRU10015"/>
    </source>
</evidence>
<keyword evidence="8 9" id="KW-0411">Iron-sulfur</keyword>
<keyword evidence="1 9" id="KW-0004">4Fe-4S</keyword>
<dbReference type="HAMAP" id="MF_01012">
    <property type="entry name" value="23SrRNA_methyltr_RlmC"/>
    <property type="match status" value="1"/>
</dbReference>
<feature type="binding site" evidence="9">
    <location>
        <position position="10"/>
    </location>
    <ligand>
        <name>[4Fe-4S] cluster</name>
        <dbReference type="ChEBI" id="CHEBI:49883"/>
    </ligand>
</feature>
<dbReference type="AlphaFoldDB" id="A0A9X1ZHW2"/>
<feature type="active site" evidence="12">
    <location>
        <position position="343"/>
    </location>
</feature>
<accession>A0A9X1ZHW2</accession>
<evidence type="ECO:0000256" key="2">
    <source>
        <dbReference type="ARBA" id="ARBA00022552"/>
    </source>
</evidence>
<dbReference type="NCBIfam" id="TIGR02085">
    <property type="entry name" value="meth_trns_rumB"/>
    <property type="match status" value="1"/>
</dbReference>
<keyword evidence="2 9" id="KW-0698">rRNA processing</keyword>
<feature type="binding site" evidence="9 11">
    <location>
        <position position="316"/>
    </location>
    <ligand>
        <name>S-adenosyl-L-methionine</name>
        <dbReference type="ChEBI" id="CHEBI:59789"/>
    </ligand>
</feature>
<feature type="binding site" evidence="9">
    <location>
        <position position="18"/>
    </location>
    <ligand>
        <name>[4Fe-4S] cluster</name>
        <dbReference type="ChEBI" id="CHEBI:49883"/>
    </ligand>
</feature>
<feature type="binding site" evidence="9 11">
    <location>
        <position position="269"/>
    </location>
    <ligand>
        <name>S-adenosyl-L-methionine</name>
        <dbReference type="ChEBI" id="CHEBI:59789"/>
    </ligand>
</feature>
<evidence type="ECO:0000256" key="6">
    <source>
        <dbReference type="ARBA" id="ARBA00022723"/>
    </source>
</evidence>
<feature type="active site" description="Nucleophile" evidence="9 11">
    <location>
        <position position="343"/>
    </location>
</feature>
<gene>
    <name evidence="9 13" type="primary">rlmC</name>
    <name evidence="13" type="ORF">L2749_18445</name>
</gene>
<dbReference type="Proteomes" id="UP001139408">
    <property type="component" value="Unassembled WGS sequence"/>
</dbReference>
<keyword evidence="14" id="KW-1185">Reference proteome</keyword>
<keyword evidence="5 9" id="KW-0949">S-adenosyl-L-methionine</keyword>
<dbReference type="RefSeq" id="WP_229780154.1">
    <property type="nucleotide sequence ID" value="NZ_BMQI01000050.1"/>
</dbReference>
<evidence type="ECO:0000256" key="8">
    <source>
        <dbReference type="ARBA" id="ARBA00023014"/>
    </source>
</evidence>
<feature type="binding site" evidence="9 11">
    <location>
        <position position="219"/>
    </location>
    <ligand>
        <name>S-adenosyl-L-methionine</name>
        <dbReference type="ChEBI" id="CHEBI:59789"/>
    </ligand>
</feature>
<evidence type="ECO:0000256" key="1">
    <source>
        <dbReference type="ARBA" id="ARBA00022485"/>
    </source>
</evidence>
<comment type="caution">
    <text evidence="13">The sequence shown here is derived from an EMBL/GenBank/DDBJ whole genome shotgun (WGS) entry which is preliminary data.</text>
</comment>
<evidence type="ECO:0000313" key="13">
    <source>
        <dbReference type="EMBL" id="MCL1107203.1"/>
    </source>
</evidence>
<evidence type="ECO:0000313" key="14">
    <source>
        <dbReference type="Proteomes" id="UP001139408"/>
    </source>
</evidence>
<comment type="function">
    <text evidence="9">Catalyzes the formation of 5-methyl-uridine at position 747 (m5U747) in 23S rRNA.</text>
</comment>
<proteinExistence type="inferred from homology"/>
<dbReference type="PANTHER" id="PTHR11061:SF30">
    <property type="entry name" value="TRNA (URACIL(54)-C(5))-METHYLTRANSFERASE"/>
    <property type="match status" value="1"/>
</dbReference>
<dbReference type="InterPro" id="IPR029063">
    <property type="entry name" value="SAM-dependent_MTases_sf"/>
</dbReference>
<dbReference type="GO" id="GO:0051539">
    <property type="term" value="F:4 iron, 4 sulfur cluster binding"/>
    <property type="evidence" value="ECO:0007669"/>
    <property type="project" value="UniProtKB-KW"/>
</dbReference>
<dbReference type="EMBL" id="JAKILJ010000052">
    <property type="protein sequence ID" value="MCL1107203.1"/>
    <property type="molecule type" value="Genomic_DNA"/>
</dbReference>
<reference evidence="13" key="1">
    <citation type="submission" date="2022-01" db="EMBL/GenBank/DDBJ databases">
        <title>Whole genome-based taxonomy of the Shewanellaceae.</title>
        <authorList>
            <person name="Martin-Rodriguez A.J."/>
        </authorList>
    </citation>
    <scope>NUCLEOTIDE SEQUENCE</scope>
    <source>
        <strain evidence="13">DSM 23803</strain>
    </source>
</reference>
<dbReference type="InterPro" id="IPR030390">
    <property type="entry name" value="MeTrfase_TrmA_AS"/>
</dbReference>
<evidence type="ECO:0000256" key="11">
    <source>
        <dbReference type="PROSITE-ProRule" id="PRU01024"/>
    </source>
</evidence>
<organism evidence="13 14">
    <name type="scientific">Shewanella algicola</name>
    <dbReference type="NCBI Taxonomy" id="640633"/>
    <lineage>
        <taxon>Bacteria</taxon>
        <taxon>Pseudomonadati</taxon>
        <taxon>Pseudomonadota</taxon>
        <taxon>Gammaproteobacteria</taxon>
        <taxon>Alteromonadales</taxon>
        <taxon>Shewanellaceae</taxon>
        <taxon>Shewanella</taxon>
    </lineage>
</organism>
<protein>
    <recommendedName>
        <fullName evidence="9 10">23S rRNA (uracil(747)-C(5))-methyltransferase RlmC</fullName>
        <ecNumber evidence="9 10">2.1.1.189</ecNumber>
    </recommendedName>
    <alternativeName>
        <fullName evidence="9">23S rRNA(m5U747)-methyltransferase</fullName>
    </alternativeName>
</protein>
<dbReference type="GO" id="GO:0070475">
    <property type="term" value="P:rRNA base methylation"/>
    <property type="evidence" value="ECO:0007669"/>
    <property type="project" value="TreeGrafter"/>
</dbReference>
<evidence type="ECO:0000256" key="9">
    <source>
        <dbReference type="HAMAP-Rule" id="MF_01012"/>
    </source>
</evidence>
<feature type="binding site" evidence="9">
    <location>
        <position position="21"/>
    </location>
    <ligand>
        <name>[4Fe-4S] cluster</name>
        <dbReference type="ChEBI" id="CHEBI:49883"/>
    </ligand>
</feature>